<evidence type="ECO:0000313" key="1">
    <source>
        <dbReference type="EMBL" id="QZH67645.1"/>
    </source>
</evidence>
<sequence length="435" mass="43671">MSSGAPIRRHNVATFVSIFGEEGSQMGKRRELAMAGLVGAVASGMAVAAMSTPAPAHAWCVGISGINIGGGCSSTLGNFALGLGPNAVAVSSGFVTGAIAFGDAFASSAGILTAAWAGGTGSEAYTDGLVSWAVAQGTNPSAVAGRQNGDFANFAFNFGNALEPWLAGENEELGTSNVESSFGSFNLAANLGGNANSVEGTTKDMRVWAGGLEDNQSFGAAALNLLGNRNDVQAFGSGVAAIAVGNLFSFPNGSDSVVKVGDFLEGIPGGRLALAFNVQPPFITEPCNTGQCGNVVTVNNGYLSVAGAVGLVNRIVQQIGPGIRINTPINPAPPIPDEPDATETSIAAKSTPQLAPRKSISERVKAAVNRNLVRTSRNTGPEAKAVEAGSSALKATPKSGKSRITDAKNKSKAAGKPSRETSGNAKASAGGSDAD</sequence>
<dbReference type="EMBL" id="CP081673">
    <property type="protein sequence ID" value="QZH67645.1"/>
    <property type="molecule type" value="Genomic_DNA"/>
</dbReference>
<proteinExistence type="predicted"/>
<keyword evidence="2" id="KW-1185">Reference proteome</keyword>
<protein>
    <submittedName>
        <fullName evidence="1">Uncharacterized protein</fullName>
    </submittedName>
</protein>
<accession>A0ACD1FL68</accession>
<organism evidence="1 2">
    <name type="scientific">Mycolicibacterium farcinogenes</name>
    <name type="common">Mycobacterium farcinogenes</name>
    <dbReference type="NCBI Taxonomy" id="1802"/>
    <lineage>
        <taxon>Bacteria</taxon>
        <taxon>Bacillati</taxon>
        <taxon>Actinomycetota</taxon>
        <taxon>Actinomycetes</taxon>
        <taxon>Mycobacteriales</taxon>
        <taxon>Mycobacteriaceae</taxon>
        <taxon>Mycolicibacterium</taxon>
    </lineage>
</organism>
<reference evidence="1" key="1">
    <citation type="submission" date="2021-07" db="EMBL/GenBank/DDBJ databases">
        <title>Complete Genome Sequences of Mycobacterium farcinogenes Isolated from Clinical Specimens from Patients in Thailand.</title>
        <authorList>
            <person name="Sodsai P."/>
        </authorList>
    </citation>
    <scope>NUCLEOTIDE SEQUENCE</scope>
    <source>
        <strain evidence="1">BKK/CU-MFGFA-001</strain>
    </source>
</reference>
<name>A0ACD1FL68_MYCFR</name>
<evidence type="ECO:0000313" key="2">
    <source>
        <dbReference type="Proteomes" id="UP000825598"/>
    </source>
</evidence>
<gene>
    <name evidence="1" type="ORF">K6L26_08425</name>
</gene>
<dbReference type="Proteomes" id="UP000825598">
    <property type="component" value="Chromosome"/>
</dbReference>